<evidence type="ECO:0000313" key="2">
    <source>
        <dbReference type="EMBL" id="EFB77309.1"/>
    </source>
</evidence>
<evidence type="ECO:0000313" key="3">
    <source>
        <dbReference type="Proteomes" id="UP000003438"/>
    </source>
</evidence>
<protein>
    <submittedName>
        <fullName evidence="2">Uncharacterized protein</fullName>
    </submittedName>
</protein>
<gene>
    <name evidence="2" type="ORF">SUBVAR_04470</name>
</gene>
<dbReference type="eggNOG" id="ENOG5032UXK">
    <property type="taxonomic scope" value="Bacteria"/>
</dbReference>
<sequence length="286" mass="30963">MKKFFASLLTLSMAFLLSIPAFATDFSGNAEYELESVSNKIVTAINEVYGDKSVTVTAADVDYAKAYKVYVDTDVFTLTTNSAAEIEAALENGNYVYVLPVNTANGTVVVNLQKGLPLSDNAKAVLTEDEQQEVIDNVGKWTVSSLAFYNSGNSNYNYEARLSNIIGEIPEGTLLVGSLPIFQDVVALIPNDAGMIDSLIPVTDTEYDSNLIGPTTRGGSEIFSYERVKDIANNLPEADPELAGGTVVDNIEARHPMFLFYGVIIALVVIVCSISFFFARKKTTAK</sequence>
<comment type="caution">
    <text evidence="2">The sequence shown here is derived from an EMBL/GenBank/DDBJ whole genome shotgun (WGS) entry which is preliminary data.</text>
</comment>
<dbReference type="RefSeq" id="WP_007045907.1">
    <property type="nucleotide sequence ID" value="NZ_GG704769.1"/>
</dbReference>
<dbReference type="HOGENOM" id="CLU_996407_0_0_9"/>
<evidence type="ECO:0000256" key="1">
    <source>
        <dbReference type="SAM" id="SignalP"/>
    </source>
</evidence>
<proteinExistence type="predicted"/>
<dbReference type="EMBL" id="ACBY02000013">
    <property type="protein sequence ID" value="EFB77309.1"/>
    <property type="molecule type" value="Genomic_DNA"/>
</dbReference>
<name>D1PJE9_9FIRM</name>
<keyword evidence="1" id="KW-0732">Signal</keyword>
<feature type="chain" id="PRO_5003026407" evidence="1">
    <location>
        <begin position="24"/>
        <end position="286"/>
    </location>
</feature>
<organism evidence="2 3">
    <name type="scientific">Subdoligranulum variabile DSM 15176</name>
    <dbReference type="NCBI Taxonomy" id="411471"/>
    <lineage>
        <taxon>Bacteria</taxon>
        <taxon>Bacillati</taxon>
        <taxon>Bacillota</taxon>
        <taxon>Clostridia</taxon>
        <taxon>Eubacteriales</taxon>
        <taxon>Oscillospiraceae</taxon>
        <taxon>Subdoligranulum</taxon>
    </lineage>
</organism>
<accession>D1PJE9</accession>
<reference evidence="2" key="1">
    <citation type="submission" date="2009-12" db="EMBL/GenBank/DDBJ databases">
        <authorList>
            <person name="Weinstock G."/>
            <person name="Sodergren E."/>
            <person name="Clifton S."/>
            <person name="Fulton L."/>
            <person name="Fulton B."/>
            <person name="Courtney L."/>
            <person name="Fronick C."/>
            <person name="Harrison M."/>
            <person name="Strong C."/>
            <person name="Farmer C."/>
            <person name="Delahaunty K."/>
            <person name="Markovic C."/>
            <person name="Hall O."/>
            <person name="Minx P."/>
            <person name="Tomlinson C."/>
            <person name="Mitreva M."/>
            <person name="Nelson J."/>
            <person name="Hou S."/>
            <person name="Wollam A."/>
            <person name="Pepin K.H."/>
            <person name="Johnson M."/>
            <person name="Bhonagiri V."/>
            <person name="Nash W.E."/>
            <person name="Warren W."/>
            <person name="Chinwalla A."/>
            <person name="Mardis E.R."/>
            <person name="Wilson R.K."/>
        </authorList>
    </citation>
    <scope>NUCLEOTIDE SEQUENCE [LARGE SCALE GENOMIC DNA]</scope>
    <source>
        <strain evidence="2">DSM 15176</strain>
    </source>
</reference>
<dbReference type="Proteomes" id="UP000003438">
    <property type="component" value="Unassembled WGS sequence"/>
</dbReference>
<dbReference type="AlphaFoldDB" id="D1PJE9"/>
<dbReference type="OrthoDB" id="2067384at2"/>
<keyword evidence="3" id="KW-1185">Reference proteome</keyword>
<feature type="signal peptide" evidence="1">
    <location>
        <begin position="1"/>
        <end position="23"/>
    </location>
</feature>